<dbReference type="AlphaFoldDB" id="A0AAN6KAL3"/>
<protein>
    <recommendedName>
        <fullName evidence="1">DUF6604 domain-containing protein</fullName>
    </recommendedName>
</protein>
<reference evidence="2" key="1">
    <citation type="submission" date="2023-06" db="EMBL/GenBank/DDBJ databases">
        <title>Black Yeasts Isolated from many extreme environments.</title>
        <authorList>
            <person name="Coleine C."/>
            <person name="Stajich J.E."/>
            <person name="Selbmann L."/>
        </authorList>
    </citation>
    <scope>NUCLEOTIDE SEQUENCE</scope>
    <source>
        <strain evidence="2">CCFEE 5200</strain>
    </source>
</reference>
<evidence type="ECO:0000313" key="2">
    <source>
        <dbReference type="EMBL" id="KAK0972397.1"/>
    </source>
</evidence>
<evidence type="ECO:0000313" key="3">
    <source>
        <dbReference type="Proteomes" id="UP001175353"/>
    </source>
</evidence>
<feature type="domain" description="DUF6604" evidence="1">
    <location>
        <begin position="341"/>
        <end position="461"/>
    </location>
</feature>
<sequence length="464" mass="52039">MSSRADERERLNTILRALGLEPSTDDSRARIADAEIDVRRAAPYPRGNATVFLAVSVGSVEANTATEERRAVALGCARLDTRTLDGLPPGSKGASWMTQAESYAYAVAGRQREAEARGFIGNWESHDIRDITPRRLGRWLHTGGEHGRAERRRCVLILDEDTLSREALERETRHRLDSMPGIVEIIHVGDLYKNLKPESIPRQGTLSELCEALHLSGEYTLDVKERAYRMLAAIILISLEAAAASTPVAPPAARSRIDFPAPILPRFLPLRPQPSTSSAPRVRSEAWDIPLPVSSLDLDLQRSLQADYDDPSFTRDDQATTICDGTQVIRRPVRIEHRVARYSEMSDHLANWLITYAQQHEYPNLSSIVSRRKRCRGRRISIKAPVGQNYELLARNLVGHLAMPSSVAQYIDEILQLRTFVSTWYETMQEFDPSSETSEVARSTERHRAFVGVLENLRVILCGS</sequence>
<keyword evidence="3" id="KW-1185">Reference proteome</keyword>
<evidence type="ECO:0000259" key="1">
    <source>
        <dbReference type="Pfam" id="PF20253"/>
    </source>
</evidence>
<proteinExistence type="predicted"/>
<comment type="caution">
    <text evidence="2">The sequence shown here is derived from an EMBL/GenBank/DDBJ whole genome shotgun (WGS) entry which is preliminary data.</text>
</comment>
<dbReference type="InterPro" id="IPR046539">
    <property type="entry name" value="DUF6604"/>
</dbReference>
<dbReference type="Pfam" id="PF20253">
    <property type="entry name" value="DUF6604"/>
    <property type="match status" value="1"/>
</dbReference>
<accession>A0AAN6KAL3</accession>
<name>A0AAN6KAL3_9PEZI</name>
<dbReference type="EMBL" id="JAUJLE010000169">
    <property type="protein sequence ID" value="KAK0972397.1"/>
    <property type="molecule type" value="Genomic_DNA"/>
</dbReference>
<dbReference type="Proteomes" id="UP001175353">
    <property type="component" value="Unassembled WGS sequence"/>
</dbReference>
<organism evidence="2 3">
    <name type="scientific">Friedmanniomyces endolithicus</name>
    <dbReference type="NCBI Taxonomy" id="329885"/>
    <lineage>
        <taxon>Eukaryota</taxon>
        <taxon>Fungi</taxon>
        <taxon>Dikarya</taxon>
        <taxon>Ascomycota</taxon>
        <taxon>Pezizomycotina</taxon>
        <taxon>Dothideomycetes</taxon>
        <taxon>Dothideomycetidae</taxon>
        <taxon>Mycosphaerellales</taxon>
        <taxon>Teratosphaeriaceae</taxon>
        <taxon>Friedmanniomyces</taxon>
    </lineage>
</organism>
<gene>
    <name evidence="2" type="ORF">LTR91_015119</name>
</gene>